<dbReference type="PANTHER" id="PTHR15527:SF0">
    <property type="entry name" value="MITOCHONDRIAL IMPORT RECEPTOR SUBUNIT TOM6 HOMOLOG"/>
    <property type="match status" value="1"/>
</dbReference>
<dbReference type="Proteomes" id="UP000886611">
    <property type="component" value="Unassembled WGS sequence"/>
</dbReference>
<dbReference type="AlphaFoldDB" id="A0A8X8BQU9"/>
<evidence type="ECO:0000313" key="2">
    <source>
        <dbReference type="Proteomes" id="UP000886611"/>
    </source>
</evidence>
<evidence type="ECO:0000313" key="1">
    <source>
        <dbReference type="EMBL" id="KAG2463649.1"/>
    </source>
</evidence>
<reference evidence="1 2" key="1">
    <citation type="journal article" date="2021" name="Cell">
        <title>Tracing the genetic footprints of vertebrate landing in non-teleost ray-finned fishes.</title>
        <authorList>
            <person name="Bi X."/>
            <person name="Wang K."/>
            <person name="Yang L."/>
            <person name="Pan H."/>
            <person name="Jiang H."/>
            <person name="Wei Q."/>
            <person name="Fang M."/>
            <person name="Yu H."/>
            <person name="Zhu C."/>
            <person name="Cai Y."/>
            <person name="He Y."/>
            <person name="Gan X."/>
            <person name="Zeng H."/>
            <person name="Yu D."/>
            <person name="Zhu Y."/>
            <person name="Jiang H."/>
            <person name="Qiu Q."/>
            <person name="Yang H."/>
            <person name="Zhang Y.E."/>
            <person name="Wang W."/>
            <person name="Zhu M."/>
            <person name="He S."/>
            <person name="Zhang G."/>
        </authorList>
    </citation>
    <scope>NUCLEOTIDE SEQUENCE [LARGE SCALE GENOMIC DNA]</scope>
    <source>
        <strain evidence="1">Bchr_013</strain>
    </source>
</reference>
<sequence length="64" mass="7153">MGIEGKTPNRPSGVLEWISTVYRFATDRNDFRRNLLVNVGLFAAGVWAARNLSDFDLTTPQPIS</sequence>
<keyword evidence="2" id="KW-1185">Reference proteome</keyword>
<comment type="caution">
    <text evidence="1">The sequence shown here is derived from an EMBL/GenBank/DDBJ whole genome shotgun (WGS) entry which is preliminary data.</text>
</comment>
<dbReference type="PANTHER" id="PTHR15527">
    <property type="entry name" value="MITOCHONDRIAL IMPORT RECEPTOR SUBUNIT TOM6 HOMOLOG"/>
    <property type="match status" value="1"/>
</dbReference>
<dbReference type="OrthoDB" id="6016677at2759"/>
<feature type="non-terminal residue" evidence="1">
    <location>
        <position position="1"/>
    </location>
</feature>
<name>A0A8X8BQU9_POLSE</name>
<feature type="non-terminal residue" evidence="1">
    <location>
        <position position="64"/>
    </location>
</feature>
<dbReference type="GO" id="GO:0005742">
    <property type="term" value="C:mitochondrial outer membrane translocase complex"/>
    <property type="evidence" value="ECO:0007669"/>
    <property type="project" value="InterPro"/>
</dbReference>
<organism evidence="1 2">
    <name type="scientific">Polypterus senegalus</name>
    <name type="common">Senegal bichir</name>
    <dbReference type="NCBI Taxonomy" id="55291"/>
    <lineage>
        <taxon>Eukaryota</taxon>
        <taxon>Metazoa</taxon>
        <taxon>Chordata</taxon>
        <taxon>Craniata</taxon>
        <taxon>Vertebrata</taxon>
        <taxon>Euteleostomi</taxon>
        <taxon>Actinopterygii</taxon>
        <taxon>Polypteriformes</taxon>
        <taxon>Polypteridae</taxon>
        <taxon>Polypterus</taxon>
    </lineage>
</organism>
<dbReference type="InterPro" id="IPR029182">
    <property type="entry name" value="TOMM6"/>
</dbReference>
<dbReference type="GeneID" id="120536452"/>
<protein>
    <submittedName>
        <fullName evidence="1">TOM6 protein</fullName>
    </submittedName>
</protein>
<accession>A0A8X8BQU9</accession>
<dbReference type="EMBL" id="JAATIS010003638">
    <property type="protein sequence ID" value="KAG2463649.1"/>
    <property type="molecule type" value="Genomic_DNA"/>
</dbReference>
<dbReference type="RefSeq" id="XP_039620743.1">
    <property type="nucleotide sequence ID" value="XM_039764809.1"/>
</dbReference>
<dbReference type="Pfam" id="PF15184">
    <property type="entry name" value="TOM6p"/>
    <property type="match status" value="1"/>
</dbReference>
<proteinExistence type="predicted"/>
<gene>
    <name evidence="1" type="primary">Tomm6</name>
    <name evidence="1" type="ORF">GTO96_0002135</name>
</gene>